<dbReference type="PROSITE" id="PS51257">
    <property type="entry name" value="PROKAR_LIPOPROTEIN"/>
    <property type="match status" value="1"/>
</dbReference>
<dbReference type="EMBL" id="LNQE01000903">
    <property type="protein sequence ID" value="KUG23503.1"/>
    <property type="molecule type" value="Genomic_DNA"/>
</dbReference>
<name>A0A0W8FRD6_9ZZZZ</name>
<dbReference type="AlphaFoldDB" id="A0A0W8FRD6"/>
<sequence>MTDKKLFLPVVLIFLVCSLMSCANEFGQTVISQPDEYTCSYEASEKVILKAIARVFKEKNIGSNVKIDWNNLRVDSDYVVSGDWRTKANARVRRINWQKCEVSLIVTTESKTETGWEIRRLLYKEQYETIFNVIEMRIYEEMSVVE</sequence>
<accession>A0A0W8FRD6</accession>
<evidence type="ECO:0008006" key="2">
    <source>
        <dbReference type="Google" id="ProtNLM"/>
    </source>
</evidence>
<evidence type="ECO:0000313" key="1">
    <source>
        <dbReference type="EMBL" id="KUG23503.1"/>
    </source>
</evidence>
<comment type="caution">
    <text evidence="1">The sequence shown here is derived from an EMBL/GenBank/DDBJ whole genome shotgun (WGS) entry which is preliminary data.</text>
</comment>
<gene>
    <name evidence="1" type="ORF">ASZ90_006707</name>
</gene>
<reference evidence="1" key="1">
    <citation type="journal article" date="2015" name="Proc. Natl. Acad. Sci. U.S.A.">
        <title>Networks of energetic and metabolic interactions define dynamics in microbial communities.</title>
        <authorList>
            <person name="Embree M."/>
            <person name="Liu J.K."/>
            <person name="Al-Bassam M.M."/>
            <person name="Zengler K."/>
        </authorList>
    </citation>
    <scope>NUCLEOTIDE SEQUENCE</scope>
</reference>
<protein>
    <recommendedName>
        <fullName evidence="2">Lipoprotein</fullName>
    </recommendedName>
</protein>
<proteinExistence type="predicted"/>
<organism evidence="1">
    <name type="scientific">hydrocarbon metagenome</name>
    <dbReference type="NCBI Taxonomy" id="938273"/>
    <lineage>
        <taxon>unclassified sequences</taxon>
        <taxon>metagenomes</taxon>
        <taxon>ecological metagenomes</taxon>
    </lineage>
</organism>